<dbReference type="AlphaFoldDB" id="A0A0M3K5K7"/>
<reference evidence="1 2" key="2">
    <citation type="submission" date="2018-11" db="EMBL/GenBank/DDBJ databases">
        <authorList>
            <consortium name="Pathogen Informatics"/>
        </authorList>
    </citation>
    <scope>NUCLEOTIDE SEQUENCE [LARGE SCALE GENOMIC DNA]</scope>
</reference>
<dbReference type="Proteomes" id="UP000267096">
    <property type="component" value="Unassembled WGS sequence"/>
</dbReference>
<sequence length="66" mass="7560">MVDGNQINTDFTSTYSKLFLEKMALLNRTFLEVLEDHVREIPDADLVIFCFGALGGTQKIKQHRDD</sequence>
<dbReference type="WBParaSite" id="ASIM_0001624801-mRNA-1">
    <property type="protein sequence ID" value="ASIM_0001624801-mRNA-1"/>
    <property type="gene ID" value="ASIM_0001624801"/>
</dbReference>
<evidence type="ECO:0000313" key="1">
    <source>
        <dbReference type="EMBL" id="VDK55737.1"/>
    </source>
</evidence>
<accession>A0A0M3K5K7</accession>
<dbReference type="OrthoDB" id="10062131at2759"/>
<reference evidence="3" key="1">
    <citation type="submission" date="2017-02" db="UniProtKB">
        <authorList>
            <consortium name="WormBaseParasite"/>
        </authorList>
    </citation>
    <scope>IDENTIFICATION</scope>
</reference>
<gene>
    <name evidence="1" type="ORF">ASIM_LOCUS15655</name>
</gene>
<dbReference type="EMBL" id="UYRR01032466">
    <property type="protein sequence ID" value="VDK55737.1"/>
    <property type="molecule type" value="Genomic_DNA"/>
</dbReference>
<protein>
    <submittedName>
        <fullName evidence="1 3">Uncharacterized protein</fullName>
    </submittedName>
</protein>
<name>A0A0M3K5K7_ANISI</name>
<keyword evidence="2" id="KW-1185">Reference proteome</keyword>
<proteinExistence type="predicted"/>
<evidence type="ECO:0000313" key="3">
    <source>
        <dbReference type="WBParaSite" id="ASIM_0001624801-mRNA-1"/>
    </source>
</evidence>
<organism evidence="3">
    <name type="scientific">Anisakis simplex</name>
    <name type="common">Herring worm</name>
    <dbReference type="NCBI Taxonomy" id="6269"/>
    <lineage>
        <taxon>Eukaryota</taxon>
        <taxon>Metazoa</taxon>
        <taxon>Ecdysozoa</taxon>
        <taxon>Nematoda</taxon>
        <taxon>Chromadorea</taxon>
        <taxon>Rhabditida</taxon>
        <taxon>Spirurina</taxon>
        <taxon>Ascaridomorpha</taxon>
        <taxon>Ascaridoidea</taxon>
        <taxon>Anisakidae</taxon>
        <taxon>Anisakis</taxon>
        <taxon>Anisakis simplex complex</taxon>
    </lineage>
</organism>
<evidence type="ECO:0000313" key="2">
    <source>
        <dbReference type="Proteomes" id="UP000267096"/>
    </source>
</evidence>